<dbReference type="Gene3D" id="3.40.395.10">
    <property type="entry name" value="Adenoviral Proteinase, Chain A"/>
    <property type="match status" value="1"/>
</dbReference>
<evidence type="ECO:0000313" key="1">
    <source>
        <dbReference type="EMBL" id="KAG0716345.1"/>
    </source>
</evidence>
<reference evidence="1" key="1">
    <citation type="submission" date="2020-07" db="EMBL/GenBank/DDBJ databases">
        <title>The High-quality genome of the commercially important snow crab, Chionoecetes opilio.</title>
        <authorList>
            <person name="Jeong J.-H."/>
            <person name="Ryu S."/>
        </authorList>
    </citation>
    <scope>NUCLEOTIDE SEQUENCE</scope>
    <source>
        <strain evidence="1">MADBK_172401_WGS</strain>
        <tissue evidence="1">Digestive gland</tissue>
    </source>
</reference>
<sequence>MAEYGRQGGDHWLLLSSYGASRSGQLVLYDSLYSTLSTLTAALVQQLQELYSLPPGAVTRPVQRQNDGYSCGLFAVAFAFSIALGQDPCAVRYDRAGMAPHLVRCLEQGVVLPFPSVPAAGGH</sequence>
<dbReference type="SUPFAM" id="SSF54001">
    <property type="entry name" value="Cysteine proteinases"/>
    <property type="match status" value="1"/>
</dbReference>
<dbReference type="PANTHER" id="PTHR34718">
    <property type="entry name" value="PHD-TYPE DOMAIN-CONTAINING PROTEIN"/>
    <property type="match status" value="1"/>
</dbReference>
<dbReference type="OrthoDB" id="6353126at2759"/>
<organism evidence="1 2">
    <name type="scientific">Chionoecetes opilio</name>
    <name type="common">Atlantic snow crab</name>
    <name type="synonym">Cancer opilio</name>
    <dbReference type="NCBI Taxonomy" id="41210"/>
    <lineage>
        <taxon>Eukaryota</taxon>
        <taxon>Metazoa</taxon>
        <taxon>Ecdysozoa</taxon>
        <taxon>Arthropoda</taxon>
        <taxon>Crustacea</taxon>
        <taxon>Multicrustacea</taxon>
        <taxon>Malacostraca</taxon>
        <taxon>Eumalacostraca</taxon>
        <taxon>Eucarida</taxon>
        <taxon>Decapoda</taxon>
        <taxon>Pleocyemata</taxon>
        <taxon>Brachyura</taxon>
        <taxon>Eubrachyura</taxon>
        <taxon>Majoidea</taxon>
        <taxon>Majidae</taxon>
        <taxon>Chionoecetes</taxon>
    </lineage>
</organism>
<accession>A0A8J4Y7K8</accession>
<dbReference type="Proteomes" id="UP000770661">
    <property type="component" value="Unassembled WGS sequence"/>
</dbReference>
<dbReference type="PANTHER" id="PTHR34718:SF2">
    <property type="entry name" value="PHD-TYPE DOMAIN-CONTAINING PROTEIN"/>
    <property type="match status" value="1"/>
</dbReference>
<dbReference type="AlphaFoldDB" id="A0A8J4Y7K8"/>
<protein>
    <recommendedName>
        <fullName evidence="3">Ubiquitin-like protease family profile domain-containing protein</fullName>
    </recommendedName>
</protein>
<dbReference type="EMBL" id="JACEEZ010018938">
    <property type="protein sequence ID" value="KAG0716345.1"/>
    <property type="molecule type" value="Genomic_DNA"/>
</dbReference>
<proteinExistence type="predicted"/>
<name>A0A8J4Y7K8_CHIOP</name>
<keyword evidence="2" id="KW-1185">Reference proteome</keyword>
<gene>
    <name evidence="1" type="ORF">GWK47_009959</name>
</gene>
<dbReference type="InterPro" id="IPR038765">
    <property type="entry name" value="Papain-like_cys_pep_sf"/>
</dbReference>
<evidence type="ECO:0008006" key="3">
    <source>
        <dbReference type="Google" id="ProtNLM"/>
    </source>
</evidence>
<evidence type="ECO:0000313" key="2">
    <source>
        <dbReference type="Proteomes" id="UP000770661"/>
    </source>
</evidence>
<comment type="caution">
    <text evidence="1">The sequence shown here is derived from an EMBL/GenBank/DDBJ whole genome shotgun (WGS) entry which is preliminary data.</text>
</comment>